<accession>A0A9P9W7F9</accession>
<dbReference type="EMBL" id="JAFIMR010000123">
    <property type="protein sequence ID" value="KAI1846771.1"/>
    <property type="molecule type" value="Genomic_DNA"/>
</dbReference>
<dbReference type="PANTHER" id="PTHR43094:SF1">
    <property type="entry name" value="AMINOTRANSFERASE CLASS-III"/>
    <property type="match status" value="1"/>
</dbReference>
<keyword evidence="4" id="KW-1185">Reference proteome</keyword>
<proteinExistence type="inferred from homology"/>
<dbReference type="GO" id="GO:0008483">
    <property type="term" value="F:transaminase activity"/>
    <property type="evidence" value="ECO:0007669"/>
    <property type="project" value="InterPro"/>
</dbReference>
<dbReference type="Pfam" id="PF00202">
    <property type="entry name" value="Aminotran_3"/>
    <property type="match status" value="1"/>
</dbReference>
<protein>
    <recommendedName>
        <fullName evidence="5">Aminotransferase</fullName>
    </recommendedName>
</protein>
<keyword evidence="2" id="KW-0663">Pyridoxal phosphate</keyword>
<dbReference type="InterPro" id="IPR015421">
    <property type="entry name" value="PyrdxlP-dep_Trfase_major"/>
</dbReference>
<dbReference type="Proteomes" id="UP000829685">
    <property type="component" value="Unassembled WGS sequence"/>
</dbReference>
<dbReference type="InterPro" id="IPR015424">
    <property type="entry name" value="PyrdxlP-dep_Trfase"/>
</dbReference>
<dbReference type="Gene3D" id="3.90.1150.10">
    <property type="entry name" value="Aspartate Aminotransferase, domain 1"/>
    <property type="match status" value="1"/>
</dbReference>
<dbReference type="SUPFAM" id="SSF53383">
    <property type="entry name" value="PLP-dependent transferases"/>
    <property type="match status" value="1"/>
</dbReference>
<organism evidence="3 4">
    <name type="scientific">Neoarthrinium moseri</name>
    <dbReference type="NCBI Taxonomy" id="1658444"/>
    <lineage>
        <taxon>Eukaryota</taxon>
        <taxon>Fungi</taxon>
        <taxon>Dikarya</taxon>
        <taxon>Ascomycota</taxon>
        <taxon>Pezizomycotina</taxon>
        <taxon>Sordariomycetes</taxon>
        <taxon>Xylariomycetidae</taxon>
        <taxon>Amphisphaeriales</taxon>
        <taxon>Apiosporaceae</taxon>
        <taxon>Neoarthrinium</taxon>
    </lineage>
</organism>
<evidence type="ECO:0000256" key="2">
    <source>
        <dbReference type="ARBA" id="ARBA00022898"/>
    </source>
</evidence>
<dbReference type="AlphaFoldDB" id="A0A9P9W7F9"/>
<comment type="similarity">
    <text evidence="1">Belongs to the class-III pyridoxal-phosphate-dependent aminotransferase family.</text>
</comment>
<dbReference type="InterPro" id="IPR005814">
    <property type="entry name" value="Aminotrans_3"/>
</dbReference>
<dbReference type="GO" id="GO:0005829">
    <property type="term" value="C:cytosol"/>
    <property type="evidence" value="ECO:0007669"/>
    <property type="project" value="TreeGrafter"/>
</dbReference>
<evidence type="ECO:0000313" key="4">
    <source>
        <dbReference type="Proteomes" id="UP000829685"/>
    </source>
</evidence>
<name>A0A9P9W7F9_9PEZI</name>
<comment type="caution">
    <text evidence="3">The sequence shown here is derived from an EMBL/GenBank/DDBJ whole genome shotgun (WGS) entry which is preliminary data.</text>
</comment>
<dbReference type="InterPro" id="IPR015422">
    <property type="entry name" value="PyrdxlP-dep_Trfase_small"/>
</dbReference>
<evidence type="ECO:0000313" key="3">
    <source>
        <dbReference type="EMBL" id="KAI1846771.1"/>
    </source>
</evidence>
<evidence type="ECO:0008006" key="5">
    <source>
        <dbReference type="Google" id="ProtNLM"/>
    </source>
</evidence>
<dbReference type="Gene3D" id="3.40.640.10">
    <property type="entry name" value="Type I PLP-dependent aspartate aminotransferase-like (Major domain)"/>
    <property type="match status" value="2"/>
</dbReference>
<sequence length="213" mass="23111">MAQALGCVPSVPGYFKAMKQVCEKHGALLILDEVMCGMGRTGSLHAWQQEDVVPDIQTIGKAFVHGHTYQGHPVACAAALEVQKIISQDHLLENVREMGKLLSEGLIRRLSSHPNVGNIRGRGLFWGIEFVSEQSTKKSFPNEAGVAMGIAELGLTESYGIAVYPGTGTVDGISGDHVIVSPPYNTTADEIEEIMSIIERLVNDYFKEKKVAC</sequence>
<reference evidence="3" key="1">
    <citation type="submission" date="2021-03" db="EMBL/GenBank/DDBJ databases">
        <title>Revisited historic fungal species revealed as producer of novel bioactive compounds through whole genome sequencing and comparative genomics.</title>
        <authorList>
            <person name="Vignolle G.A."/>
            <person name="Hochenegger N."/>
            <person name="Mach R.L."/>
            <person name="Mach-Aigner A.R."/>
            <person name="Javad Rahimi M."/>
            <person name="Salim K.A."/>
            <person name="Chan C.M."/>
            <person name="Lim L.B.L."/>
            <person name="Cai F."/>
            <person name="Druzhinina I.S."/>
            <person name="U'Ren J.M."/>
            <person name="Derntl C."/>
        </authorList>
    </citation>
    <scope>NUCLEOTIDE SEQUENCE</scope>
    <source>
        <strain evidence="3">TUCIM 5799</strain>
    </source>
</reference>
<gene>
    <name evidence="3" type="ORF">JX265_014022</name>
</gene>
<dbReference type="PANTHER" id="PTHR43094">
    <property type="entry name" value="AMINOTRANSFERASE"/>
    <property type="match status" value="1"/>
</dbReference>
<dbReference type="GO" id="GO:0030170">
    <property type="term" value="F:pyridoxal phosphate binding"/>
    <property type="evidence" value="ECO:0007669"/>
    <property type="project" value="InterPro"/>
</dbReference>
<evidence type="ECO:0000256" key="1">
    <source>
        <dbReference type="ARBA" id="ARBA00008954"/>
    </source>
</evidence>